<dbReference type="AlphaFoldDB" id="A0A9N7VA34"/>
<dbReference type="EMBL" id="CADEAL010003988">
    <property type="protein sequence ID" value="CAB1448746.1"/>
    <property type="molecule type" value="Genomic_DNA"/>
</dbReference>
<dbReference type="SMART" id="SM01394">
    <property type="entry name" value="S_100"/>
    <property type="match status" value="1"/>
</dbReference>
<dbReference type="Gene3D" id="1.10.238.10">
    <property type="entry name" value="EF-hand"/>
    <property type="match status" value="1"/>
</dbReference>
<evidence type="ECO:0000313" key="6">
    <source>
        <dbReference type="Proteomes" id="UP001153269"/>
    </source>
</evidence>
<accession>A0A9N7VA34</accession>
<organism evidence="5 6">
    <name type="scientific">Pleuronectes platessa</name>
    <name type="common">European plaice</name>
    <dbReference type="NCBI Taxonomy" id="8262"/>
    <lineage>
        <taxon>Eukaryota</taxon>
        <taxon>Metazoa</taxon>
        <taxon>Chordata</taxon>
        <taxon>Craniata</taxon>
        <taxon>Vertebrata</taxon>
        <taxon>Euteleostomi</taxon>
        <taxon>Actinopterygii</taxon>
        <taxon>Neopterygii</taxon>
        <taxon>Teleostei</taxon>
        <taxon>Neoteleostei</taxon>
        <taxon>Acanthomorphata</taxon>
        <taxon>Carangaria</taxon>
        <taxon>Pleuronectiformes</taxon>
        <taxon>Pleuronectoidei</taxon>
        <taxon>Pleuronectidae</taxon>
        <taxon>Pleuronectes</taxon>
    </lineage>
</organism>
<dbReference type="Pfam" id="PF01023">
    <property type="entry name" value="S_100"/>
    <property type="match status" value="1"/>
</dbReference>
<dbReference type="GO" id="GO:0048471">
    <property type="term" value="C:perinuclear region of cytoplasm"/>
    <property type="evidence" value="ECO:0007669"/>
    <property type="project" value="TreeGrafter"/>
</dbReference>
<gene>
    <name evidence="5" type="ORF">PLEPLA_LOCUS36395</name>
</gene>
<keyword evidence="1" id="KW-0479">Metal-binding</keyword>
<dbReference type="Proteomes" id="UP001153269">
    <property type="component" value="Unassembled WGS sequence"/>
</dbReference>
<reference evidence="5" key="1">
    <citation type="submission" date="2020-03" db="EMBL/GenBank/DDBJ databases">
        <authorList>
            <person name="Weist P."/>
        </authorList>
    </citation>
    <scope>NUCLEOTIDE SEQUENCE</scope>
</reference>
<feature type="region of interest" description="Disordered" evidence="3">
    <location>
        <begin position="89"/>
        <end position="115"/>
    </location>
</feature>
<evidence type="ECO:0000259" key="4">
    <source>
        <dbReference type="PROSITE" id="PS50222"/>
    </source>
</evidence>
<protein>
    <recommendedName>
        <fullName evidence="4">EF-hand domain-containing protein</fullName>
    </recommendedName>
</protein>
<dbReference type="OrthoDB" id="26525at2759"/>
<dbReference type="InterPro" id="IPR011992">
    <property type="entry name" value="EF-hand-dom_pair"/>
</dbReference>
<evidence type="ECO:0000256" key="2">
    <source>
        <dbReference type="ARBA" id="ARBA00022837"/>
    </source>
</evidence>
<keyword evidence="6" id="KW-1185">Reference proteome</keyword>
<dbReference type="SMART" id="SM00054">
    <property type="entry name" value="EFh"/>
    <property type="match status" value="1"/>
</dbReference>
<dbReference type="GO" id="GO:0005509">
    <property type="term" value="F:calcium ion binding"/>
    <property type="evidence" value="ECO:0007669"/>
    <property type="project" value="InterPro"/>
</dbReference>
<dbReference type="InterPro" id="IPR013787">
    <property type="entry name" value="S100_Ca-bd_sub"/>
</dbReference>
<dbReference type="PROSITE" id="PS00018">
    <property type="entry name" value="EF_HAND_1"/>
    <property type="match status" value="1"/>
</dbReference>
<dbReference type="PROSITE" id="PS50222">
    <property type="entry name" value="EF_HAND_2"/>
    <property type="match status" value="1"/>
</dbReference>
<feature type="domain" description="EF-hand" evidence="4">
    <location>
        <begin position="50"/>
        <end position="85"/>
    </location>
</feature>
<dbReference type="GO" id="GO:0046914">
    <property type="term" value="F:transition metal ion binding"/>
    <property type="evidence" value="ECO:0007669"/>
    <property type="project" value="InterPro"/>
</dbReference>
<name>A0A9N7VA34_PLEPL</name>
<evidence type="ECO:0000313" key="5">
    <source>
        <dbReference type="EMBL" id="CAB1448746.1"/>
    </source>
</evidence>
<dbReference type="GO" id="GO:0005615">
    <property type="term" value="C:extracellular space"/>
    <property type="evidence" value="ECO:0007669"/>
    <property type="project" value="TreeGrafter"/>
</dbReference>
<evidence type="ECO:0000256" key="1">
    <source>
        <dbReference type="ARBA" id="ARBA00022723"/>
    </source>
</evidence>
<dbReference type="InterPro" id="IPR002048">
    <property type="entry name" value="EF_hand_dom"/>
</dbReference>
<dbReference type="Pfam" id="PF00036">
    <property type="entry name" value="EF-hand_1"/>
    <property type="match status" value="1"/>
</dbReference>
<dbReference type="PANTHER" id="PTHR11639">
    <property type="entry name" value="S100 CALCIUM-BINDING PROTEIN"/>
    <property type="match status" value="1"/>
</dbReference>
<dbReference type="InterPro" id="IPR018247">
    <property type="entry name" value="EF_Hand_1_Ca_BS"/>
</dbReference>
<comment type="caution">
    <text evidence="5">The sequence shown here is derived from an EMBL/GenBank/DDBJ whole genome shotgun (WGS) entry which is preliminary data.</text>
</comment>
<dbReference type="PANTHER" id="PTHR11639:SF126">
    <property type="entry name" value="S100 CALCIUM-BINDING PROTEIN W"/>
    <property type="match status" value="1"/>
</dbReference>
<feature type="compositionally biased region" description="Basic and acidic residues" evidence="3">
    <location>
        <begin position="106"/>
        <end position="115"/>
    </location>
</feature>
<evidence type="ECO:0000256" key="3">
    <source>
        <dbReference type="SAM" id="MobiDB-lite"/>
    </source>
</evidence>
<dbReference type="GO" id="GO:0048306">
    <property type="term" value="F:calcium-dependent protein binding"/>
    <property type="evidence" value="ECO:0007669"/>
    <property type="project" value="TreeGrafter"/>
</dbReference>
<dbReference type="CDD" id="cd00213">
    <property type="entry name" value="S-100"/>
    <property type="match status" value="1"/>
</dbReference>
<proteinExistence type="predicted"/>
<dbReference type="InterPro" id="IPR034325">
    <property type="entry name" value="S-100_dom"/>
</dbReference>
<keyword evidence="2" id="KW-0106">Calcium</keyword>
<sequence length="115" mass="13172">MARLDHVITNIVDIFQEYAKDEGKKNKLNKEELKKVLQQEIQSPELKGTINADDIEESMQMLDKNHDGEVNFREFCRCVSYLAKCHYKKKTGKEGKGGKGGKKGKGKEQEPEQED</sequence>
<dbReference type="SUPFAM" id="SSF47473">
    <property type="entry name" value="EF-hand"/>
    <property type="match status" value="1"/>
</dbReference>